<dbReference type="InterPro" id="IPR001305">
    <property type="entry name" value="HSP_DnaJ_Cys-rich_dom"/>
</dbReference>
<name>A0A316U963_9BASI</name>
<dbReference type="PRINTS" id="PR00625">
    <property type="entry name" value="JDOMAIN"/>
</dbReference>
<keyword evidence="3 5" id="KW-0863">Zinc-finger</keyword>
<dbReference type="AlphaFoldDB" id="A0A316U963"/>
<feature type="region of interest" description="Disordered" evidence="6">
    <location>
        <begin position="363"/>
        <end position="410"/>
    </location>
</feature>
<evidence type="ECO:0000313" key="9">
    <source>
        <dbReference type="EMBL" id="PWN21807.1"/>
    </source>
</evidence>
<dbReference type="PANTHER" id="PTHR43888">
    <property type="entry name" value="DNAJ-LIKE-2, ISOFORM A-RELATED"/>
    <property type="match status" value="1"/>
</dbReference>
<keyword evidence="2" id="KW-0677">Repeat</keyword>
<dbReference type="FunFam" id="2.10.230.10:FF:000001">
    <property type="entry name" value="DnaJ subfamily A member 2"/>
    <property type="match status" value="1"/>
</dbReference>
<dbReference type="InterPro" id="IPR001623">
    <property type="entry name" value="DnaJ_domain"/>
</dbReference>
<dbReference type="OrthoDB" id="550424at2759"/>
<dbReference type="PROSITE" id="PS51188">
    <property type="entry name" value="ZF_CR"/>
    <property type="match status" value="1"/>
</dbReference>
<dbReference type="InterPro" id="IPR036869">
    <property type="entry name" value="J_dom_sf"/>
</dbReference>
<keyword evidence="1 5" id="KW-0479">Metal-binding</keyword>
<keyword evidence="4 5" id="KW-0862">Zinc</keyword>
<dbReference type="GO" id="GO:0006457">
    <property type="term" value="P:protein folding"/>
    <property type="evidence" value="ECO:0007669"/>
    <property type="project" value="InterPro"/>
</dbReference>
<feature type="domain" description="CR-type" evidence="8">
    <location>
        <begin position="131"/>
        <end position="212"/>
    </location>
</feature>
<sequence length="410" mass="44387">MVKETKFYDVLGVAPSAGESELKKAYRKKALSAHPDKGGDPEVFKEITSAYETLSDPQKRDMYDRFGEAGLSEGGGMGGGMDPSDLFSQLFGGGGGGGSFFGGGGGRQRGPRKGKDLVHRVKVSLEELYAGKITKLALQKNVLCKGCDGKGGKNVQTCKSCNGQGVKMQLRQLGPMIQQVQSPCEVCSGLGETIPPKDKCKTCNGKKVASERKVLEVRIEKGMEDGQQITFKEEADQAPGTIPGDVVIVVDVKPHERFQRKGTNLYTDYEIDLLTALGGGKFIIQHLDDRALSIEIPQGEVIRPGTAKVLRGQGFPSQRFHEPGDLYVNLRVSFPETMPIESIQLLEKALPARKALPKMDSKIHVEDVEMDDMDERETRKARGNGQPGGMDVDEDDEEAGGGPQVQCAQS</sequence>
<dbReference type="RefSeq" id="XP_025348967.1">
    <property type="nucleotide sequence ID" value="XM_025492087.1"/>
</dbReference>
<dbReference type="GO" id="GO:0008270">
    <property type="term" value="F:zinc ion binding"/>
    <property type="evidence" value="ECO:0007669"/>
    <property type="project" value="UniProtKB-KW"/>
</dbReference>
<dbReference type="FunFam" id="1.10.287.110:FF:000041">
    <property type="entry name" value="Chaperone protein DNAj, putative"/>
    <property type="match status" value="1"/>
</dbReference>
<dbReference type="GO" id="GO:0030544">
    <property type="term" value="F:Hsp70 protein binding"/>
    <property type="evidence" value="ECO:0007669"/>
    <property type="project" value="InterPro"/>
</dbReference>
<dbReference type="Pfam" id="PF00226">
    <property type="entry name" value="DnaJ"/>
    <property type="match status" value="1"/>
</dbReference>
<dbReference type="Gene3D" id="1.10.287.110">
    <property type="entry name" value="DnaJ domain"/>
    <property type="match status" value="1"/>
</dbReference>
<dbReference type="Pfam" id="PF00684">
    <property type="entry name" value="DnaJ_CXXCXGXG"/>
    <property type="match status" value="1"/>
</dbReference>
<dbReference type="InterPro" id="IPR036410">
    <property type="entry name" value="HSP_DnaJ_Cys-rich_dom_sf"/>
</dbReference>
<feature type="domain" description="J" evidence="7">
    <location>
        <begin position="6"/>
        <end position="67"/>
    </location>
</feature>
<dbReference type="InterPro" id="IPR008971">
    <property type="entry name" value="HSP40/DnaJ_pept-bd"/>
</dbReference>
<dbReference type="CDD" id="cd06257">
    <property type="entry name" value="DnaJ"/>
    <property type="match status" value="1"/>
</dbReference>
<evidence type="ECO:0000256" key="5">
    <source>
        <dbReference type="PROSITE-ProRule" id="PRU00546"/>
    </source>
</evidence>
<dbReference type="CDD" id="cd10719">
    <property type="entry name" value="DnaJ_zf"/>
    <property type="match status" value="1"/>
</dbReference>
<proteinExistence type="inferred from homology"/>
<evidence type="ECO:0000259" key="8">
    <source>
        <dbReference type="PROSITE" id="PS51188"/>
    </source>
</evidence>
<evidence type="ECO:0000256" key="6">
    <source>
        <dbReference type="SAM" id="MobiDB-lite"/>
    </source>
</evidence>
<dbReference type="GO" id="GO:0009408">
    <property type="term" value="P:response to heat"/>
    <property type="evidence" value="ECO:0007669"/>
    <property type="project" value="InterPro"/>
</dbReference>
<dbReference type="InterPro" id="IPR018253">
    <property type="entry name" value="DnaJ_domain_CS"/>
</dbReference>
<dbReference type="Proteomes" id="UP000245942">
    <property type="component" value="Unassembled WGS sequence"/>
</dbReference>
<dbReference type="Pfam" id="PF01556">
    <property type="entry name" value="DnaJ_C"/>
    <property type="match status" value="1"/>
</dbReference>
<dbReference type="STRING" id="1684307.A0A316U963"/>
<gene>
    <name evidence="9" type="ORF">BCV69DRAFT_281731</name>
</gene>
<protein>
    <submittedName>
        <fullName evidence="9">Putative YDJ1-mitochondrial and ER import protein</fullName>
    </submittedName>
</protein>
<evidence type="ECO:0000256" key="3">
    <source>
        <dbReference type="ARBA" id="ARBA00022771"/>
    </source>
</evidence>
<reference evidence="9 10" key="1">
    <citation type="journal article" date="2018" name="Mol. Biol. Evol.">
        <title>Broad Genomic Sampling Reveals a Smut Pathogenic Ancestry of the Fungal Clade Ustilaginomycotina.</title>
        <authorList>
            <person name="Kijpornyongpan T."/>
            <person name="Mondo S.J."/>
            <person name="Barry K."/>
            <person name="Sandor L."/>
            <person name="Lee J."/>
            <person name="Lipzen A."/>
            <person name="Pangilinan J."/>
            <person name="LaButti K."/>
            <person name="Hainaut M."/>
            <person name="Henrissat B."/>
            <person name="Grigoriev I.V."/>
            <person name="Spatafora J.W."/>
            <person name="Aime M.C."/>
        </authorList>
    </citation>
    <scope>NUCLEOTIDE SEQUENCE [LARGE SCALE GENOMIC DNA]</scope>
    <source>
        <strain evidence="9 10">MCA 4718</strain>
    </source>
</reference>
<dbReference type="PROSITE" id="PS00636">
    <property type="entry name" value="DNAJ_1"/>
    <property type="match status" value="1"/>
</dbReference>
<dbReference type="FunFam" id="2.60.260.20:FF:000003">
    <property type="entry name" value="DnaJ subfamily A member 2"/>
    <property type="match status" value="1"/>
</dbReference>
<dbReference type="InterPro" id="IPR012724">
    <property type="entry name" value="DnaJ"/>
</dbReference>
<dbReference type="GO" id="GO:0005524">
    <property type="term" value="F:ATP binding"/>
    <property type="evidence" value="ECO:0007669"/>
    <property type="project" value="InterPro"/>
</dbReference>
<dbReference type="PROSITE" id="PS50076">
    <property type="entry name" value="DNAJ_2"/>
    <property type="match status" value="1"/>
</dbReference>
<dbReference type="SUPFAM" id="SSF49493">
    <property type="entry name" value="HSP40/DnaJ peptide-binding domain"/>
    <property type="match status" value="2"/>
</dbReference>
<evidence type="ECO:0000256" key="1">
    <source>
        <dbReference type="ARBA" id="ARBA00022723"/>
    </source>
</evidence>
<dbReference type="EMBL" id="KZ819324">
    <property type="protein sequence ID" value="PWN21807.1"/>
    <property type="molecule type" value="Genomic_DNA"/>
</dbReference>
<evidence type="ECO:0000256" key="2">
    <source>
        <dbReference type="ARBA" id="ARBA00022737"/>
    </source>
</evidence>
<evidence type="ECO:0000259" key="7">
    <source>
        <dbReference type="PROSITE" id="PS50076"/>
    </source>
</evidence>
<dbReference type="InterPro" id="IPR044713">
    <property type="entry name" value="DNJA1/2-like"/>
</dbReference>
<dbReference type="Gene3D" id="2.60.260.20">
    <property type="entry name" value="Urease metallochaperone UreE, N-terminal domain"/>
    <property type="match status" value="2"/>
</dbReference>
<organism evidence="9 10">
    <name type="scientific">Pseudomicrostroma glucosiphilum</name>
    <dbReference type="NCBI Taxonomy" id="1684307"/>
    <lineage>
        <taxon>Eukaryota</taxon>
        <taxon>Fungi</taxon>
        <taxon>Dikarya</taxon>
        <taxon>Basidiomycota</taxon>
        <taxon>Ustilaginomycotina</taxon>
        <taxon>Exobasidiomycetes</taxon>
        <taxon>Microstromatales</taxon>
        <taxon>Microstromatales incertae sedis</taxon>
        <taxon>Pseudomicrostroma</taxon>
    </lineage>
</organism>
<dbReference type="GeneID" id="37013821"/>
<dbReference type="GO" id="GO:0051082">
    <property type="term" value="F:unfolded protein binding"/>
    <property type="evidence" value="ECO:0007669"/>
    <property type="project" value="InterPro"/>
</dbReference>
<feature type="zinc finger region" description="CR-type" evidence="5">
    <location>
        <begin position="131"/>
        <end position="212"/>
    </location>
</feature>
<dbReference type="CDD" id="cd10747">
    <property type="entry name" value="DnaJ_C"/>
    <property type="match status" value="1"/>
</dbReference>
<dbReference type="SUPFAM" id="SSF46565">
    <property type="entry name" value="Chaperone J-domain"/>
    <property type="match status" value="1"/>
</dbReference>
<dbReference type="SUPFAM" id="SSF57938">
    <property type="entry name" value="DnaJ/Hsp40 cysteine-rich domain"/>
    <property type="match status" value="1"/>
</dbReference>
<evidence type="ECO:0000313" key="10">
    <source>
        <dbReference type="Proteomes" id="UP000245942"/>
    </source>
</evidence>
<dbReference type="SMART" id="SM00271">
    <property type="entry name" value="DnaJ"/>
    <property type="match status" value="1"/>
</dbReference>
<evidence type="ECO:0000256" key="4">
    <source>
        <dbReference type="ARBA" id="ARBA00022833"/>
    </source>
</evidence>
<keyword evidence="10" id="KW-1185">Reference proteome</keyword>
<dbReference type="HAMAP" id="MF_01152">
    <property type="entry name" value="DnaJ"/>
    <property type="match status" value="1"/>
</dbReference>
<accession>A0A316U963</accession>
<dbReference type="Gene3D" id="2.10.230.10">
    <property type="entry name" value="Heat shock protein DnaJ, cysteine-rich domain"/>
    <property type="match status" value="1"/>
</dbReference>
<dbReference type="InterPro" id="IPR002939">
    <property type="entry name" value="DnaJ_C"/>
</dbReference>